<reference evidence="13 14" key="1">
    <citation type="journal article" date="2011" name="J. Bacteriol.">
        <title>Genome sequence of Chthoniobacter flavus Ellin428, an aerobic heterotrophic soil bacterium.</title>
        <authorList>
            <person name="Kant R."/>
            <person name="van Passel M.W."/>
            <person name="Palva A."/>
            <person name="Lucas S."/>
            <person name="Lapidus A."/>
            <person name="Glavina Del Rio T."/>
            <person name="Dalin E."/>
            <person name="Tice H."/>
            <person name="Bruce D."/>
            <person name="Goodwin L."/>
            <person name="Pitluck S."/>
            <person name="Larimer F.W."/>
            <person name="Land M.L."/>
            <person name="Hauser L."/>
            <person name="Sangwan P."/>
            <person name="de Vos W.M."/>
            <person name="Janssen P.H."/>
            <person name="Smidt H."/>
        </authorList>
    </citation>
    <scope>NUCLEOTIDE SEQUENCE [LARGE SCALE GENOMIC DNA]</scope>
    <source>
        <strain evidence="13 14">Ellin428</strain>
    </source>
</reference>
<comment type="pathway">
    <text evidence="10">Cell wall biogenesis; peptidoglycan biosynthesis.</text>
</comment>
<keyword evidence="8 10" id="KW-0131">Cell cycle</keyword>
<feature type="binding site" evidence="10">
    <location>
        <begin position="10"/>
        <end position="12"/>
    </location>
    <ligand>
        <name>UDP-N-acetyl-alpha-D-glucosamine</name>
        <dbReference type="ChEBI" id="CHEBI:57705"/>
    </ligand>
</feature>
<evidence type="ECO:0000313" key="14">
    <source>
        <dbReference type="Proteomes" id="UP000005824"/>
    </source>
</evidence>
<dbReference type="RefSeq" id="WP_006980258.1">
    <property type="nucleotide sequence ID" value="NZ_ABVL01000007.1"/>
</dbReference>
<proteinExistence type="inferred from homology"/>
<dbReference type="Proteomes" id="UP000005824">
    <property type="component" value="Unassembled WGS sequence"/>
</dbReference>
<dbReference type="STRING" id="497964.CfE428DRAFT_2933"/>
<feature type="binding site" evidence="10">
    <location>
        <position position="123"/>
    </location>
    <ligand>
        <name>UDP-N-acetyl-alpha-D-glucosamine</name>
        <dbReference type="ChEBI" id="CHEBI:57705"/>
    </ligand>
</feature>
<keyword evidence="7 10" id="KW-0472">Membrane</keyword>
<evidence type="ECO:0000256" key="7">
    <source>
        <dbReference type="ARBA" id="ARBA00023136"/>
    </source>
</evidence>
<dbReference type="CDD" id="cd03785">
    <property type="entry name" value="GT28_MurG"/>
    <property type="match status" value="1"/>
</dbReference>
<dbReference type="NCBIfam" id="TIGR01133">
    <property type="entry name" value="murG"/>
    <property type="match status" value="1"/>
</dbReference>
<dbReference type="HAMAP" id="MF_00033">
    <property type="entry name" value="MurG"/>
    <property type="match status" value="1"/>
</dbReference>
<dbReference type="EC" id="2.4.1.227" evidence="10"/>
<comment type="caution">
    <text evidence="13">The sequence shown here is derived from an EMBL/GenBank/DDBJ whole genome shotgun (WGS) entry which is preliminary data.</text>
</comment>
<keyword evidence="14" id="KW-1185">Reference proteome</keyword>
<dbReference type="GO" id="GO:0071555">
    <property type="term" value="P:cell wall organization"/>
    <property type="evidence" value="ECO:0007669"/>
    <property type="project" value="UniProtKB-KW"/>
</dbReference>
<evidence type="ECO:0000256" key="1">
    <source>
        <dbReference type="ARBA" id="ARBA00022475"/>
    </source>
</evidence>
<evidence type="ECO:0000313" key="13">
    <source>
        <dbReference type="EMBL" id="EDY19757.1"/>
    </source>
</evidence>
<dbReference type="GO" id="GO:0009252">
    <property type="term" value="P:peptidoglycan biosynthetic process"/>
    <property type="evidence" value="ECO:0007669"/>
    <property type="project" value="UniProtKB-UniRule"/>
</dbReference>
<dbReference type="Gene3D" id="3.40.50.2000">
    <property type="entry name" value="Glycogen Phosphorylase B"/>
    <property type="match status" value="2"/>
</dbReference>
<evidence type="ECO:0000256" key="8">
    <source>
        <dbReference type="ARBA" id="ARBA00023306"/>
    </source>
</evidence>
<feature type="binding site" evidence="10">
    <location>
        <position position="164"/>
    </location>
    <ligand>
        <name>UDP-N-acetyl-alpha-D-glucosamine</name>
        <dbReference type="ChEBI" id="CHEBI:57705"/>
    </ligand>
</feature>
<name>B4D1Z5_9BACT</name>
<accession>B4D1Z5</accession>
<evidence type="ECO:0000259" key="12">
    <source>
        <dbReference type="Pfam" id="PF04101"/>
    </source>
</evidence>
<comment type="similarity">
    <text evidence="10">Belongs to the glycosyltransferase 28 family. MurG subfamily.</text>
</comment>
<keyword evidence="1 10" id="KW-1003">Cell membrane</keyword>
<evidence type="ECO:0000256" key="3">
    <source>
        <dbReference type="ARBA" id="ARBA00022676"/>
    </source>
</evidence>
<dbReference type="GO" id="GO:0005975">
    <property type="term" value="P:carbohydrate metabolic process"/>
    <property type="evidence" value="ECO:0007669"/>
    <property type="project" value="InterPro"/>
</dbReference>
<keyword evidence="5 10" id="KW-0133">Cell shape</keyword>
<keyword evidence="9 10" id="KW-0961">Cell wall biogenesis/degradation</keyword>
<dbReference type="InterPro" id="IPR006009">
    <property type="entry name" value="GlcNAc_MurG"/>
</dbReference>
<feature type="domain" description="Glycosyl transferase family 28 C-terminal" evidence="12">
    <location>
        <begin position="188"/>
        <end position="351"/>
    </location>
</feature>
<protein>
    <recommendedName>
        <fullName evidence="10">UDP-N-acetylglucosamine--N-acetylmuramyl-(pentapeptide) pyrophosphoryl-undecaprenol N-acetylglucosamine transferase</fullName>
        <ecNumber evidence="10">2.4.1.227</ecNumber>
    </recommendedName>
    <alternativeName>
        <fullName evidence="10">Undecaprenyl-PP-MurNAc-pentapeptide-UDPGlcNAc GlcNAc transferase</fullName>
    </alternativeName>
</protein>
<gene>
    <name evidence="10" type="primary">murG</name>
    <name evidence="13" type="ORF">CfE428DRAFT_2933</name>
</gene>
<evidence type="ECO:0000256" key="5">
    <source>
        <dbReference type="ARBA" id="ARBA00022960"/>
    </source>
</evidence>
<dbReference type="Pfam" id="PF03033">
    <property type="entry name" value="Glyco_transf_28"/>
    <property type="match status" value="1"/>
</dbReference>
<dbReference type="GO" id="GO:0050511">
    <property type="term" value="F:undecaprenyldiphospho-muramoylpentapeptide beta-N-acetylglucosaminyltransferase activity"/>
    <property type="evidence" value="ECO:0007669"/>
    <property type="project" value="UniProtKB-UniRule"/>
</dbReference>
<dbReference type="FunCoup" id="B4D1Z5">
    <property type="interactions" value="288"/>
</dbReference>
<keyword evidence="3 10" id="KW-0328">Glycosyltransferase</keyword>
<dbReference type="InParanoid" id="B4D1Z5"/>
<keyword evidence="4 10" id="KW-0808">Transferase</keyword>
<feature type="domain" description="Glycosyltransferase family 28 N-terminal" evidence="11">
    <location>
        <begin position="3"/>
        <end position="141"/>
    </location>
</feature>
<comment type="catalytic activity">
    <reaction evidence="10">
        <text>di-trans,octa-cis-undecaprenyl diphospho-N-acetyl-alpha-D-muramoyl-L-alanyl-D-glutamyl-meso-2,6-diaminopimeloyl-D-alanyl-D-alanine + UDP-N-acetyl-alpha-D-glucosamine = di-trans,octa-cis-undecaprenyl diphospho-[N-acetyl-alpha-D-glucosaminyl-(1-&gt;4)]-N-acetyl-alpha-D-muramoyl-L-alanyl-D-glutamyl-meso-2,6-diaminopimeloyl-D-alanyl-D-alanine + UDP + H(+)</text>
        <dbReference type="Rhea" id="RHEA:31227"/>
        <dbReference type="ChEBI" id="CHEBI:15378"/>
        <dbReference type="ChEBI" id="CHEBI:57705"/>
        <dbReference type="ChEBI" id="CHEBI:58223"/>
        <dbReference type="ChEBI" id="CHEBI:61387"/>
        <dbReference type="ChEBI" id="CHEBI:61388"/>
        <dbReference type="EC" id="2.4.1.227"/>
    </reaction>
</comment>
<dbReference type="Pfam" id="PF04101">
    <property type="entry name" value="Glyco_tran_28_C"/>
    <property type="match status" value="1"/>
</dbReference>
<dbReference type="AlphaFoldDB" id="B4D1Z5"/>
<keyword evidence="6 10" id="KW-0573">Peptidoglycan synthesis</keyword>
<dbReference type="InterPro" id="IPR004276">
    <property type="entry name" value="GlycoTrans_28_N"/>
</dbReference>
<evidence type="ECO:0000259" key="11">
    <source>
        <dbReference type="Pfam" id="PF03033"/>
    </source>
</evidence>
<dbReference type="GO" id="GO:0005886">
    <property type="term" value="C:plasma membrane"/>
    <property type="evidence" value="ECO:0007669"/>
    <property type="project" value="UniProtKB-SubCell"/>
</dbReference>
<evidence type="ECO:0000256" key="4">
    <source>
        <dbReference type="ARBA" id="ARBA00022679"/>
    </source>
</evidence>
<dbReference type="GO" id="GO:0051301">
    <property type="term" value="P:cell division"/>
    <property type="evidence" value="ECO:0007669"/>
    <property type="project" value="UniProtKB-KW"/>
</dbReference>
<organism evidence="13 14">
    <name type="scientific">Chthoniobacter flavus Ellin428</name>
    <dbReference type="NCBI Taxonomy" id="497964"/>
    <lineage>
        <taxon>Bacteria</taxon>
        <taxon>Pseudomonadati</taxon>
        <taxon>Verrucomicrobiota</taxon>
        <taxon>Spartobacteria</taxon>
        <taxon>Chthoniobacterales</taxon>
        <taxon>Chthoniobacteraceae</taxon>
        <taxon>Chthoniobacter</taxon>
    </lineage>
</organism>
<evidence type="ECO:0000256" key="2">
    <source>
        <dbReference type="ARBA" id="ARBA00022618"/>
    </source>
</evidence>
<dbReference type="EMBL" id="ABVL01000007">
    <property type="protein sequence ID" value="EDY19757.1"/>
    <property type="molecule type" value="Genomic_DNA"/>
</dbReference>
<dbReference type="PANTHER" id="PTHR21015:SF22">
    <property type="entry name" value="GLYCOSYLTRANSFERASE"/>
    <property type="match status" value="1"/>
</dbReference>
<feature type="binding site" evidence="10">
    <location>
        <position position="293"/>
    </location>
    <ligand>
        <name>UDP-N-acetyl-alpha-D-glucosamine</name>
        <dbReference type="ChEBI" id="CHEBI:57705"/>
    </ligand>
</feature>
<dbReference type="GO" id="GO:0008360">
    <property type="term" value="P:regulation of cell shape"/>
    <property type="evidence" value="ECO:0007669"/>
    <property type="project" value="UniProtKB-KW"/>
</dbReference>
<evidence type="ECO:0000256" key="10">
    <source>
        <dbReference type="HAMAP-Rule" id="MF_00033"/>
    </source>
</evidence>
<evidence type="ECO:0000256" key="9">
    <source>
        <dbReference type="ARBA" id="ARBA00023316"/>
    </source>
</evidence>
<dbReference type="eggNOG" id="COG0707">
    <property type="taxonomic scope" value="Bacteria"/>
</dbReference>
<keyword evidence="2 10" id="KW-0132">Cell division</keyword>
<comment type="function">
    <text evidence="10">Cell wall formation. Catalyzes the transfer of a GlcNAc subunit on undecaprenyl-pyrophosphoryl-MurNAc-pentapeptide (lipid intermediate I) to form undecaprenyl-pyrophosphoryl-MurNAc-(pentapeptide)GlcNAc (lipid intermediate II).</text>
</comment>
<dbReference type="PANTHER" id="PTHR21015">
    <property type="entry name" value="UDP-N-ACETYLGLUCOSAMINE--N-ACETYLMURAMYL-(PENTAPEPTIDE) PYROPHOSPHORYL-UNDECAPRENOL N-ACETYLGLUCOSAMINE TRANSFERASE 1"/>
    <property type="match status" value="1"/>
</dbReference>
<feature type="binding site" evidence="10">
    <location>
        <position position="195"/>
    </location>
    <ligand>
        <name>UDP-N-acetyl-alpha-D-glucosamine</name>
        <dbReference type="ChEBI" id="CHEBI:57705"/>
    </ligand>
</feature>
<dbReference type="SUPFAM" id="SSF53756">
    <property type="entry name" value="UDP-Glycosyltransferase/glycogen phosphorylase"/>
    <property type="match status" value="1"/>
</dbReference>
<dbReference type="GO" id="GO:0051991">
    <property type="term" value="F:UDP-N-acetyl-D-glucosamine:N-acetylmuramoyl-L-alanyl-D-glutamyl-meso-2,6-diaminopimelyl-D-alanyl-D-alanine-diphosphoundecaprenol 4-beta-N-acetylglucosaminlytransferase activity"/>
    <property type="evidence" value="ECO:0007669"/>
    <property type="project" value="RHEA"/>
</dbReference>
<comment type="subcellular location">
    <subcellularLocation>
        <location evidence="10">Cell membrane</location>
        <topology evidence="10">Peripheral membrane protein</topology>
        <orientation evidence="10">Cytoplasmic side</orientation>
    </subcellularLocation>
</comment>
<dbReference type="UniPathway" id="UPA00219"/>
<dbReference type="InterPro" id="IPR007235">
    <property type="entry name" value="Glyco_trans_28_C"/>
</dbReference>
<sequence>MNFVIAAGGTGGHLFPGLAVGEVLIKRGHQVMLIISEKEIDSLATQGRTDFRIERVPGVGLQSKNPIALVKFLLKFRAGLAQVKALYRDFQPQAVLGMGGFTSTAPLLAGRAAKVPTFVHESNAIPGKSNKFNGRIVTRVLLGFEECAQFFPPGKCTVTGTPIRTSLATRLDQTQALAAFGLTPGKPTLLVMGGSQGAHGINQSLVNALPSLAQHPLQVIHLTGKQDEQLMRESYARAGIPAFVAAFYHRMEEAYSAADFAISRSGAASLTELSHFALPSILIPYPFAAEDHQTFNANIFEKRGAATLLKERETSGETLAQKLLWFLEDPQRLSDMSARSASLAPQQAAERVADTILNSCA</sequence>
<evidence type="ECO:0000256" key="6">
    <source>
        <dbReference type="ARBA" id="ARBA00022984"/>
    </source>
</evidence>
<comment type="caution">
    <text evidence="10">Lacks conserved residue(s) required for the propagation of feature annotation.</text>
</comment>